<dbReference type="InterPro" id="IPR016181">
    <property type="entry name" value="Acyl_CoA_acyltransferase"/>
</dbReference>
<gene>
    <name evidence="2" type="ORF">Cpap_0892</name>
</gene>
<dbReference type="Gene3D" id="3.40.630.30">
    <property type="match status" value="1"/>
</dbReference>
<dbReference type="RefSeq" id="WP_004621641.1">
    <property type="nucleotide sequence ID" value="NZ_ACXX02000015.1"/>
</dbReference>
<dbReference type="GO" id="GO:0016747">
    <property type="term" value="F:acyltransferase activity, transferring groups other than amino-acyl groups"/>
    <property type="evidence" value="ECO:0007669"/>
    <property type="project" value="InterPro"/>
</dbReference>
<dbReference type="STRING" id="588581.Cpap_0892"/>
<organism evidence="2 3">
    <name type="scientific">Ruminiclostridium papyrosolvens DSM 2782</name>
    <dbReference type="NCBI Taxonomy" id="588581"/>
    <lineage>
        <taxon>Bacteria</taxon>
        <taxon>Bacillati</taxon>
        <taxon>Bacillota</taxon>
        <taxon>Clostridia</taxon>
        <taxon>Eubacteriales</taxon>
        <taxon>Oscillospiraceae</taxon>
        <taxon>Ruminiclostridium</taxon>
    </lineage>
</organism>
<dbReference type="PANTHER" id="PTHR43792:SF1">
    <property type="entry name" value="N-ACETYLTRANSFERASE DOMAIN-CONTAINING PROTEIN"/>
    <property type="match status" value="1"/>
</dbReference>
<dbReference type="InterPro" id="IPR000182">
    <property type="entry name" value="GNAT_dom"/>
</dbReference>
<dbReference type="InterPro" id="IPR051531">
    <property type="entry name" value="N-acetyltransferase"/>
</dbReference>
<dbReference type="eggNOG" id="COG1670">
    <property type="taxonomic scope" value="Bacteria"/>
</dbReference>
<evidence type="ECO:0000313" key="2">
    <source>
        <dbReference type="EMBL" id="EGD46280.1"/>
    </source>
</evidence>
<dbReference type="Proteomes" id="UP000003860">
    <property type="component" value="Unassembled WGS sequence"/>
</dbReference>
<evidence type="ECO:0000313" key="3">
    <source>
        <dbReference type="Proteomes" id="UP000003860"/>
    </source>
</evidence>
<sequence>MSIFPAYETERLILREFELKDIDAIHTYLSDPAVSNYMMQDATTKEQSLNYVHRFLEFQKEEPRKILRFAIILISNNRLIGECGLNYFTFLITIHM</sequence>
<dbReference type="OrthoDB" id="9811523at2"/>
<evidence type="ECO:0000259" key="1">
    <source>
        <dbReference type="Pfam" id="PF13302"/>
    </source>
</evidence>
<dbReference type="SUPFAM" id="SSF55729">
    <property type="entry name" value="Acyl-CoA N-acyltransferases (Nat)"/>
    <property type="match status" value="1"/>
</dbReference>
<dbReference type="Pfam" id="PF13302">
    <property type="entry name" value="Acetyltransf_3"/>
    <property type="match status" value="1"/>
</dbReference>
<feature type="domain" description="N-acetyltransferase" evidence="1">
    <location>
        <begin position="11"/>
        <end position="88"/>
    </location>
</feature>
<dbReference type="EMBL" id="ACXX02000015">
    <property type="protein sequence ID" value="EGD46280.1"/>
    <property type="molecule type" value="Genomic_DNA"/>
</dbReference>
<proteinExistence type="predicted"/>
<reference evidence="2" key="1">
    <citation type="submission" date="2009-07" db="EMBL/GenBank/DDBJ databases">
        <authorList>
            <consortium name="US DOE Joint Genome Institute (JGI-PGF)"/>
            <person name="Lucas S."/>
            <person name="Copeland A."/>
            <person name="Lapidus A."/>
            <person name="Glavina del Rio T."/>
            <person name="Tice H."/>
            <person name="Bruce D."/>
            <person name="Goodwin L."/>
            <person name="Pitluck S."/>
            <person name="Larimer F."/>
            <person name="Land M.L."/>
            <person name="Mouttaki H."/>
            <person name="He Z."/>
            <person name="Zhou J."/>
            <person name="Hemme C.L."/>
        </authorList>
    </citation>
    <scope>NUCLEOTIDE SEQUENCE [LARGE SCALE GENOMIC DNA]</scope>
    <source>
        <strain evidence="2">DSM 2782</strain>
    </source>
</reference>
<comment type="caution">
    <text evidence="2">The sequence shown here is derived from an EMBL/GenBank/DDBJ whole genome shotgun (WGS) entry which is preliminary data.</text>
</comment>
<keyword evidence="3" id="KW-1185">Reference proteome</keyword>
<dbReference type="PANTHER" id="PTHR43792">
    <property type="entry name" value="GNAT FAMILY, PUTATIVE (AFU_ORTHOLOGUE AFUA_3G00765)-RELATED-RELATED"/>
    <property type="match status" value="1"/>
</dbReference>
<reference evidence="2" key="2">
    <citation type="submission" date="2011-01" db="EMBL/GenBank/DDBJ databases">
        <title>The Non-contiguous Finished genome of Clostridium papyrosolvens.</title>
        <authorList>
            <person name="Lucas S."/>
            <person name="Copeland A."/>
            <person name="Lapidus A."/>
            <person name="Cheng J.-F."/>
            <person name="Goodwin L."/>
            <person name="Pitluck S."/>
            <person name="Misra M."/>
            <person name="Chertkov O."/>
            <person name="Detter J.C."/>
            <person name="Han C."/>
            <person name="Tapia R."/>
            <person name="Land M."/>
            <person name="Hauser L."/>
            <person name="Kyrpides N."/>
            <person name="Ivanova N."/>
            <person name="Pagani I."/>
            <person name="Mouttaki H."/>
            <person name="He Z."/>
            <person name="Zhou J."/>
            <person name="Hemme C.L."/>
            <person name="Woyke T."/>
        </authorList>
    </citation>
    <scope>NUCLEOTIDE SEQUENCE [LARGE SCALE GENOMIC DNA]</scope>
    <source>
        <strain evidence="2">DSM 2782</strain>
    </source>
</reference>
<protein>
    <submittedName>
        <fullName evidence="2">GCN5-related N-acetyltransferase</fullName>
    </submittedName>
</protein>
<dbReference type="AlphaFoldDB" id="F1TH40"/>
<accession>F1TH40</accession>
<name>F1TH40_9FIRM</name>